<gene>
    <name evidence="1" type="ORF">ARMGADRAFT_773917</name>
</gene>
<name>A0A2H3CFC0_ARMGA</name>
<dbReference type="AlphaFoldDB" id="A0A2H3CFC0"/>
<dbReference type="OrthoDB" id="3269050at2759"/>
<dbReference type="InParanoid" id="A0A2H3CFC0"/>
<sequence length="165" mass="18147">MISRTGLTQSFARIGCGRSAPGLGKCLATIQSYRLLHRLQGRYISYLYSVVRLRITPTESTPLLPIADVVKGLALEYIPGVSMDSLKRVSKSQRRRFLAQCWKNFVPSRQRNACCTMSFTPGISFFGKGISPLSSLTLERRTFGILSIATRGGSASSTEARIHAT</sequence>
<dbReference type="Proteomes" id="UP000217790">
    <property type="component" value="Unassembled WGS sequence"/>
</dbReference>
<dbReference type="EMBL" id="KZ293725">
    <property type="protein sequence ID" value="PBK81755.1"/>
    <property type="molecule type" value="Genomic_DNA"/>
</dbReference>
<proteinExistence type="predicted"/>
<keyword evidence="2" id="KW-1185">Reference proteome</keyword>
<reference evidence="2" key="1">
    <citation type="journal article" date="2017" name="Nat. Ecol. Evol.">
        <title>Genome expansion and lineage-specific genetic innovations in the forest pathogenic fungi Armillaria.</title>
        <authorList>
            <person name="Sipos G."/>
            <person name="Prasanna A.N."/>
            <person name="Walter M.C."/>
            <person name="O'Connor E."/>
            <person name="Balint B."/>
            <person name="Krizsan K."/>
            <person name="Kiss B."/>
            <person name="Hess J."/>
            <person name="Varga T."/>
            <person name="Slot J."/>
            <person name="Riley R."/>
            <person name="Boka B."/>
            <person name="Rigling D."/>
            <person name="Barry K."/>
            <person name="Lee J."/>
            <person name="Mihaltcheva S."/>
            <person name="LaButti K."/>
            <person name="Lipzen A."/>
            <person name="Waldron R."/>
            <person name="Moloney N.M."/>
            <person name="Sperisen C."/>
            <person name="Kredics L."/>
            <person name="Vagvoelgyi C."/>
            <person name="Patrignani A."/>
            <person name="Fitzpatrick D."/>
            <person name="Nagy I."/>
            <person name="Doyle S."/>
            <person name="Anderson J.B."/>
            <person name="Grigoriev I.V."/>
            <person name="Gueldener U."/>
            <person name="Muensterkoetter M."/>
            <person name="Nagy L.G."/>
        </authorList>
    </citation>
    <scope>NUCLEOTIDE SEQUENCE [LARGE SCALE GENOMIC DNA]</scope>
    <source>
        <strain evidence="2">Ar21-2</strain>
    </source>
</reference>
<evidence type="ECO:0000313" key="1">
    <source>
        <dbReference type="EMBL" id="PBK81755.1"/>
    </source>
</evidence>
<evidence type="ECO:0000313" key="2">
    <source>
        <dbReference type="Proteomes" id="UP000217790"/>
    </source>
</evidence>
<protein>
    <submittedName>
        <fullName evidence="1">Uncharacterized protein</fullName>
    </submittedName>
</protein>
<accession>A0A2H3CFC0</accession>
<organism evidence="1 2">
    <name type="scientific">Armillaria gallica</name>
    <name type="common">Bulbous honey fungus</name>
    <name type="synonym">Armillaria bulbosa</name>
    <dbReference type="NCBI Taxonomy" id="47427"/>
    <lineage>
        <taxon>Eukaryota</taxon>
        <taxon>Fungi</taxon>
        <taxon>Dikarya</taxon>
        <taxon>Basidiomycota</taxon>
        <taxon>Agaricomycotina</taxon>
        <taxon>Agaricomycetes</taxon>
        <taxon>Agaricomycetidae</taxon>
        <taxon>Agaricales</taxon>
        <taxon>Marasmiineae</taxon>
        <taxon>Physalacriaceae</taxon>
        <taxon>Armillaria</taxon>
    </lineage>
</organism>